<dbReference type="GO" id="GO:0016491">
    <property type="term" value="F:oxidoreductase activity"/>
    <property type="evidence" value="ECO:0007669"/>
    <property type="project" value="UniProtKB-KW"/>
</dbReference>
<dbReference type="InterPro" id="IPR036249">
    <property type="entry name" value="Thioredoxin-like_sf"/>
</dbReference>
<proteinExistence type="inferred from homology"/>
<evidence type="ECO:0000256" key="3">
    <source>
        <dbReference type="ARBA" id="ARBA00023002"/>
    </source>
</evidence>
<dbReference type="Gene3D" id="3.40.30.10">
    <property type="entry name" value="Glutaredoxin"/>
    <property type="match status" value="1"/>
</dbReference>
<dbReference type="CDD" id="cd02972">
    <property type="entry name" value="DsbA_family"/>
    <property type="match status" value="1"/>
</dbReference>
<comment type="similarity">
    <text evidence="1">Belongs to the thioredoxin family. DsbA subfamily.</text>
</comment>
<evidence type="ECO:0000256" key="4">
    <source>
        <dbReference type="ARBA" id="ARBA00023157"/>
    </source>
</evidence>
<dbReference type="InterPro" id="IPR012336">
    <property type="entry name" value="Thioredoxin-like_fold"/>
</dbReference>
<evidence type="ECO:0000256" key="1">
    <source>
        <dbReference type="ARBA" id="ARBA00005791"/>
    </source>
</evidence>
<keyword evidence="5" id="KW-0676">Redox-active center</keyword>
<comment type="caution">
    <text evidence="8">The sequence shown here is derived from an EMBL/GenBank/DDBJ whole genome shotgun (WGS) entry which is preliminary data.</text>
</comment>
<keyword evidence="4" id="KW-1015">Disulfide bond</keyword>
<feature type="transmembrane region" description="Helical" evidence="6">
    <location>
        <begin position="38"/>
        <end position="60"/>
    </location>
</feature>
<dbReference type="AlphaFoldDB" id="A0A7Y7IIK6"/>
<keyword evidence="9" id="KW-1185">Reference proteome</keyword>
<protein>
    <submittedName>
        <fullName evidence="8">DsbA family protein</fullName>
    </submittedName>
</protein>
<dbReference type="Proteomes" id="UP000543556">
    <property type="component" value="Unassembled WGS sequence"/>
</dbReference>
<feature type="domain" description="Thioredoxin-like fold" evidence="7">
    <location>
        <begin position="135"/>
        <end position="294"/>
    </location>
</feature>
<reference evidence="8 9" key="1">
    <citation type="submission" date="2020-02" db="EMBL/GenBank/DDBJ databases">
        <title>Genome sequence of strain AETb3-4.</title>
        <authorList>
            <person name="Gao J."/>
            <person name="Zhang X."/>
        </authorList>
    </citation>
    <scope>NUCLEOTIDE SEQUENCE [LARGE SCALE GENOMIC DNA]</scope>
    <source>
        <strain evidence="8 9">AETb3-4</strain>
    </source>
</reference>
<keyword evidence="2" id="KW-0732">Signal</keyword>
<dbReference type="Pfam" id="PF13462">
    <property type="entry name" value="Thioredoxin_4"/>
    <property type="match status" value="1"/>
</dbReference>
<dbReference type="EMBL" id="JAAMFM010000025">
    <property type="protein sequence ID" value="NVM96126.1"/>
    <property type="molecule type" value="Genomic_DNA"/>
</dbReference>
<keyword evidence="6" id="KW-0812">Transmembrane</keyword>
<evidence type="ECO:0000313" key="9">
    <source>
        <dbReference type="Proteomes" id="UP000543556"/>
    </source>
</evidence>
<keyword evidence="3" id="KW-0560">Oxidoreductase</keyword>
<evidence type="ECO:0000313" key="8">
    <source>
        <dbReference type="EMBL" id="NVM96126.1"/>
    </source>
</evidence>
<keyword evidence="6" id="KW-1133">Transmembrane helix</keyword>
<evidence type="ECO:0000256" key="6">
    <source>
        <dbReference type="SAM" id="Phobius"/>
    </source>
</evidence>
<dbReference type="PANTHER" id="PTHR13887">
    <property type="entry name" value="GLUTATHIONE S-TRANSFERASE KAPPA"/>
    <property type="match status" value="1"/>
</dbReference>
<dbReference type="PANTHER" id="PTHR13887:SF14">
    <property type="entry name" value="DISULFIDE BOND FORMATION PROTEIN D"/>
    <property type="match status" value="1"/>
</dbReference>
<dbReference type="SUPFAM" id="SSF52833">
    <property type="entry name" value="Thioredoxin-like"/>
    <property type="match status" value="1"/>
</dbReference>
<name>A0A7Y7IIK6_9MICC</name>
<accession>A0A7Y7IIK6</accession>
<organism evidence="8 9">
    <name type="scientific">Arthrobacter wenxiniae</name>
    <dbReference type="NCBI Taxonomy" id="2713570"/>
    <lineage>
        <taxon>Bacteria</taxon>
        <taxon>Bacillati</taxon>
        <taxon>Actinomycetota</taxon>
        <taxon>Actinomycetes</taxon>
        <taxon>Micrococcales</taxon>
        <taxon>Micrococcaceae</taxon>
        <taxon>Arthrobacter</taxon>
    </lineage>
</organism>
<sequence length="301" mass="31615">MSPTNEPRMTKAERTAQAREKARLIREAQLKKEKRNSWLIRGGVLAAAVAIVVIIALVVIQTQKGNEPIASSGPVPANANAYGGVTVGKNGAVVPPATTEKTVDTSKVPAQPTAAATAVADPATIGIKASASGKPAQVVMYLDFMCPACNNFEKTFGAGLDTLRNEGKITVEYRPLPFLDRFSSGTNYSSRSAAAAACVVDQSPDKFKAYLDSLYANQPAENSKGLDNATLEKLATEAGAASITSCVDAKTYRPFVAYTGALGAAAGINATPTLFVDGKQWDPKKVQDFSTFINGILAARK</sequence>
<keyword evidence="6" id="KW-0472">Membrane</keyword>
<evidence type="ECO:0000256" key="5">
    <source>
        <dbReference type="ARBA" id="ARBA00023284"/>
    </source>
</evidence>
<gene>
    <name evidence="8" type="ORF">G6034_14690</name>
</gene>
<evidence type="ECO:0000259" key="7">
    <source>
        <dbReference type="Pfam" id="PF13462"/>
    </source>
</evidence>
<evidence type="ECO:0000256" key="2">
    <source>
        <dbReference type="ARBA" id="ARBA00022729"/>
    </source>
</evidence>